<dbReference type="PROSITE" id="PS51722">
    <property type="entry name" value="G_TR_2"/>
    <property type="match status" value="1"/>
</dbReference>
<dbReference type="Pfam" id="PF04760">
    <property type="entry name" value="IF2_N"/>
    <property type="match status" value="1"/>
</dbReference>
<dbReference type="AlphaFoldDB" id="A0A9D2SWV9"/>
<dbReference type="Pfam" id="PF00009">
    <property type="entry name" value="GTP_EFTU"/>
    <property type="match status" value="1"/>
</dbReference>
<comment type="subcellular location">
    <subcellularLocation>
        <location evidence="1 10">Cytoplasm</location>
    </subcellularLocation>
</comment>
<comment type="function">
    <text evidence="9 10 11">One of the essential components for the initiation of protein synthesis. Protects formylmethionyl-tRNA from spontaneous hydrolysis and promotes its binding to the 30S ribosomal subunits. Also involved in the hydrolysis of GTP during the formation of the 70S ribosomal complex.</text>
</comment>
<keyword evidence="7 10" id="KW-0648">Protein biosynthesis</keyword>
<comment type="caution">
    <text evidence="14">The sequence shown here is derived from an EMBL/GenBank/DDBJ whole genome shotgun (WGS) entry which is preliminary data.</text>
</comment>
<feature type="binding site" evidence="10">
    <location>
        <begin position="224"/>
        <end position="227"/>
    </location>
    <ligand>
        <name>GTP</name>
        <dbReference type="ChEBI" id="CHEBI:37565"/>
    </ligand>
</feature>
<reference evidence="14" key="1">
    <citation type="journal article" date="2021" name="PeerJ">
        <title>Extensive microbial diversity within the chicken gut microbiome revealed by metagenomics and culture.</title>
        <authorList>
            <person name="Gilroy R."/>
            <person name="Ravi A."/>
            <person name="Getino M."/>
            <person name="Pursley I."/>
            <person name="Horton D.L."/>
            <person name="Alikhan N.F."/>
            <person name="Baker D."/>
            <person name="Gharbi K."/>
            <person name="Hall N."/>
            <person name="Watson M."/>
            <person name="Adriaenssens E.M."/>
            <person name="Foster-Nyarko E."/>
            <person name="Jarju S."/>
            <person name="Secka A."/>
            <person name="Antonio M."/>
            <person name="Oren A."/>
            <person name="Chaudhuri R.R."/>
            <person name="La Ragione R."/>
            <person name="Hildebrand F."/>
            <person name="Pallen M.J."/>
        </authorList>
    </citation>
    <scope>NUCLEOTIDE SEQUENCE</scope>
    <source>
        <strain evidence="14">CHK187-11901</strain>
    </source>
</reference>
<dbReference type="InterPro" id="IPR000795">
    <property type="entry name" value="T_Tr_GTP-bd_dom"/>
</dbReference>
<evidence type="ECO:0000256" key="6">
    <source>
        <dbReference type="ARBA" id="ARBA00022741"/>
    </source>
</evidence>
<accession>A0A9D2SWV9</accession>
<keyword evidence="6 10" id="KW-0547">Nucleotide-binding</keyword>
<dbReference type="Pfam" id="PF11987">
    <property type="entry name" value="IF-2"/>
    <property type="match status" value="1"/>
</dbReference>
<evidence type="ECO:0000256" key="8">
    <source>
        <dbReference type="ARBA" id="ARBA00023134"/>
    </source>
</evidence>
<organism evidence="14 15">
    <name type="scientific">Candidatus Merdibacter merdavium</name>
    <dbReference type="NCBI Taxonomy" id="2838692"/>
    <lineage>
        <taxon>Bacteria</taxon>
        <taxon>Bacillati</taxon>
        <taxon>Bacillota</taxon>
        <taxon>Erysipelotrichia</taxon>
        <taxon>Erysipelotrichales</taxon>
        <taxon>Erysipelotrichaceae</taxon>
        <taxon>Merdibacter</taxon>
    </lineage>
</organism>
<dbReference type="GO" id="GO:0003743">
    <property type="term" value="F:translation initiation factor activity"/>
    <property type="evidence" value="ECO:0007669"/>
    <property type="project" value="UniProtKB-UniRule"/>
</dbReference>
<feature type="binding site" evidence="10">
    <location>
        <begin position="170"/>
        <end position="174"/>
    </location>
    <ligand>
        <name>GTP</name>
        <dbReference type="ChEBI" id="CHEBI:37565"/>
    </ligand>
</feature>
<dbReference type="Gene3D" id="3.40.50.300">
    <property type="entry name" value="P-loop containing nucleotide triphosphate hydrolases"/>
    <property type="match status" value="1"/>
</dbReference>
<feature type="region of interest" description="G-domain" evidence="10">
    <location>
        <begin position="118"/>
        <end position="266"/>
    </location>
</feature>
<evidence type="ECO:0000256" key="5">
    <source>
        <dbReference type="ARBA" id="ARBA00022540"/>
    </source>
</evidence>
<dbReference type="PANTHER" id="PTHR43381">
    <property type="entry name" value="TRANSLATION INITIATION FACTOR IF-2-RELATED"/>
    <property type="match status" value="1"/>
</dbReference>
<evidence type="ECO:0000256" key="4">
    <source>
        <dbReference type="ARBA" id="ARBA00022490"/>
    </source>
</evidence>
<dbReference type="InterPro" id="IPR036925">
    <property type="entry name" value="TIF_IF2_dom3_sf"/>
</dbReference>
<dbReference type="InterPro" id="IPR053905">
    <property type="entry name" value="EF-G-like_DII"/>
</dbReference>
<dbReference type="GO" id="GO:0003924">
    <property type="term" value="F:GTPase activity"/>
    <property type="evidence" value="ECO:0007669"/>
    <property type="project" value="UniProtKB-UniRule"/>
</dbReference>
<dbReference type="NCBIfam" id="TIGR00231">
    <property type="entry name" value="small_GTP"/>
    <property type="match status" value="1"/>
</dbReference>
<evidence type="ECO:0000256" key="11">
    <source>
        <dbReference type="RuleBase" id="RU000644"/>
    </source>
</evidence>
<dbReference type="SUPFAM" id="SSF50447">
    <property type="entry name" value="Translation proteins"/>
    <property type="match status" value="2"/>
</dbReference>
<dbReference type="FunFam" id="3.40.50.300:FF:000019">
    <property type="entry name" value="Translation initiation factor IF-2"/>
    <property type="match status" value="1"/>
</dbReference>
<dbReference type="GO" id="GO:0005829">
    <property type="term" value="C:cytosol"/>
    <property type="evidence" value="ECO:0007669"/>
    <property type="project" value="TreeGrafter"/>
</dbReference>
<keyword evidence="4 10" id="KW-0963">Cytoplasm</keyword>
<dbReference type="CDD" id="cd03702">
    <property type="entry name" value="IF2_mtIF2_II"/>
    <property type="match status" value="1"/>
</dbReference>
<feature type="compositionally biased region" description="Basic residues" evidence="12">
    <location>
        <begin position="1"/>
        <end position="17"/>
    </location>
</feature>
<dbReference type="Gene3D" id="3.40.50.10050">
    <property type="entry name" value="Translation initiation factor IF- 2, domain 3"/>
    <property type="match status" value="1"/>
</dbReference>
<evidence type="ECO:0000259" key="13">
    <source>
        <dbReference type="PROSITE" id="PS51722"/>
    </source>
</evidence>
<evidence type="ECO:0000256" key="2">
    <source>
        <dbReference type="ARBA" id="ARBA00007733"/>
    </source>
</evidence>
<evidence type="ECO:0000313" key="15">
    <source>
        <dbReference type="Proteomes" id="UP000823896"/>
    </source>
</evidence>
<dbReference type="InterPro" id="IPR027417">
    <property type="entry name" value="P-loop_NTPase"/>
</dbReference>
<dbReference type="FunFam" id="2.40.30.10:FF:000008">
    <property type="entry name" value="Translation initiation factor IF-2"/>
    <property type="match status" value="1"/>
</dbReference>
<evidence type="ECO:0000313" key="14">
    <source>
        <dbReference type="EMBL" id="HJC37379.1"/>
    </source>
</evidence>
<protein>
    <recommendedName>
        <fullName evidence="3 10">Translation initiation factor IF-2</fullName>
    </recommendedName>
</protein>
<feature type="region of interest" description="Disordered" evidence="12">
    <location>
        <begin position="1"/>
        <end position="27"/>
    </location>
</feature>
<evidence type="ECO:0000256" key="12">
    <source>
        <dbReference type="SAM" id="MobiDB-lite"/>
    </source>
</evidence>
<dbReference type="NCBIfam" id="TIGR00487">
    <property type="entry name" value="IF-2"/>
    <property type="match status" value="1"/>
</dbReference>
<reference evidence="14" key="2">
    <citation type="submission" date="2021-04" db="EMBL/GenBank/DDBJ databases">
        <authorList>
            <person name="Gilroy R."/>
        </authorList>
    </citation>
    <scope>NUCLEOTIDE SEQUENCE</scope>
    <source>
        <strain evidence="14">CHK187-11901</strain>
    </source>
</reference>
<dbReference type="SUPFAM" id="SSF52156">
    <property type="entry name" value="Initiation factor IF2/eIF5b, domain 3"/>
    <property type="match status" value="1"/>
</dbReference>
<evidence type="ECO:0000256" key="3">
    <source>
        <dbReference type="ARBA" id="ARBA00020675"/>
    </source>
</evidence>
<feature type="domain" description="Tr-type G" evidence="13">
    <location>
        <begin position="115"/>
        <end position="284"/>
    </location>
</feature>
<name>A0A9D2SWV9_9FIRM</name>
<dbReference type="EMBL" id="DWWM01000057">
    <property type="protein sequence ID" value="HJC37379.1"/>
    <property type="molecule type" value="Genomic_DNA"/>
</dbReference>
<keyword evidence="8 10" id="KW-0342">GTP-binding</keyword>
<dbReference type="InterPro" id="IPR004161">
    <property type="entry name" value="EFTu-like_2"/>
</dbReference>
<comment type="similarity">
    <text evidence="2 10 11">Belongs to the TRAFAC class translation factor GTPase superfamily. Classic translation factor GTPase family. IF-2 subfamily.</text>
</comment>
<dbReference type="InterPro" id="IPR009000">
    <property type="entry name" value="Transl_B-barrel_sf"/>
</dbReference>
<evidence type="ECO:0000256" key="1">
    <source>
        <dbReference type="ARBA" id="ARBA00004496"/>
    </source>
</evidence>
<dbReference type="FunFam" id="3.40.50.10050:FF:000001">
    <property type="entry name" value="Translation initiation factor IF-2"/>
    <property type="match status" value="1"/>
</dbReference>
<dbReference type="InterPro" id="IPR000178">
    <property type="entry name" value="TF_IF2_bacterial-like"/>
</dbReference>
<evidence type="ECO:0000256" key="10">
    <source>
        <dbReference type="HAMAP-Rule" id="MF_00100"/>
    </source>
</evidence>
<dbReference type="PANTHER" id="PTHR43381:SF5">
    <property type="entry name" value="TR-TYPE G DOMAIN-CONTAINING PROTEIN"/>
    <property type="match status" value="1"/>
</dbReference>
<dbReference type="SUPFAM" id="SSF52540">
    <property type="entry name" value="P-loop containing nucleoside triphosphate hydrolases"/>
    <property type="match status" value="1"/>
</dbReference>
<dbReference type="CDD" id="cd01887">
    <property type="entry name" value="IF2_eIF5B"/>
    <property type="match status" value="1"/>
</dbReference>
<sequence length="614" mass="67455">MAKPQRRGPRKPGKGGKQKNFTPRKERVEVKEITYHGPMSVGELAEKLNRNASEIIKLLFMMGTMVTINSTLDEENIELVCMEFNVECHKEIIIEEEDLEEQINAMEEDPSKLKPRPPVITIMGHVDHGKTTLLDTIRKTHVTEGEFGGITQHIGAYQVSVKGRKVTFLDTPGHEAFTAMRARGAQVTDIVVIVVAADDGVMPQTKEAIDHAKAAGVPIVVAVNKMDKPGINPDRIKSEMADNGVMPEEWGGDTIFVPISAKFGDGVDDLLEALLLVADMAELKANPDHLATGTVIEAKLDKGRGPVSTLLIQTGTLHTGDALVVGTAYGRVRKMVDDRGREIKKALPSMPVEIIGLNDVPIAGDVFKAFEDDKKARHVAEARLQKRVEKERNSSSAMSLDDLARQIEQGDMQDINIIIKADVQGSAEAVKASMERLDVQGVRVNVIRSTAGQITESDIMLASASNAIIYGFNVRPNAMVRKKAEEEGVEIRLHNIIYKALEEMELAMKGMLAPVYEEVVIGQAEVRQTYKVSKVGTIAGCMVTDGVVKRDSKARLIREGVVIYEGKLGSLRRFENDVKEVQSGFECGMTIANFNDIKVGDLIELFEDQQVEVE</sequence>
<gene>
    <name evidence="10 14" type="primary">infB</name>
    <name evidence="14" type="ORF">H9702_09675</name>
</gene>
<dbReference type="GO" id="GO:0005525">
    <property type="term" value="F:GTP binding"/>
    <property type="evidence" value="ECO:0007669"/>
    <property type="project" value="UniProtKB-KW"/>
</dbReference>
<keyword evidence="5 10" id="KW-0396">Initiation factor</keyword>
<dbReference type="CDD" id="cd03692">
    <property type="entry name" value="mtIF2_IVc"/>
    <property type="match status" value="1"/>
</dbReference>
<dbReference type="HAMAP" id="MF_00100_B">
    <property type="entry name" value="IF_2_B"/>
    <property type="match status" value="1"/>
</dbReference>
<dbReference type="Proteomes" id="UP000823896">
    <property type="component" value="Unassembled WGS sequence"/>
</dbReference>
<dbReference type="InterPro" id="IPR006847">
    <property type="entry name" value="IF2_N"/>
</dbReference>
<proteinExistence type="inferred from homology"/>
<evidence type="ECO:0000256" key="9">
    <source>
        <dbReference type="ARBA" id="ARBA00025162"/>
    </source>
</evidence>
<dbReference type="Gene3D" id="2.40.30.10">
    <property type="entry name" value="Translation factors"/>
    <property type="match status" value="2"/>
</dbReference>
<dbReference type="InterPro" id="IPR015760">
    <property type="entry name" value="TIF_IF2"/>
</dbReference>
<dbReference type="FunFam" id="2.40.30.10:FF:000007">
    <property type="entry name" value="Translation initiation factor IF-2"/>
    <property type="match status" value="1"/>
</dbReference>
<evidence type="ECO:0000256" key="7">
    <source>
        <dbReference type="ARBA" id="ARBA00022917"/>
    </source>
</evidence>
<feature type="binding site" evidence="10">
    <location>
        <begin position="124"/>
        <end position="131"/>
    </location>
    <ligand>
        <name>GTP</name>
        <dbReference type="ChEBI" id="CHEBI:37565"/>
    </ligand>
</feature>
<dbReference type="InterPro" id="IPR023115">
    <property type="entry name" value="TIF_IF2_dom3"/>
</dbReference>
<dbReference type="Pfam" id="PF03144">
    <property type="entry name" value="GTP_EFTU_D2"/>
    <property type="match status" value="1"/>
</dbReference>
<dbReference type="InterPro" id="IPR044145">
    <property type="entry name" value="IF2_II"/>
</dbReference>
<dbReference type="InterPro" id="IPR005225">
    <property type="entry name" value="Small_GTP-bd"/>
</dbReference>
<dbReference type="Pfam" id="PF22042">
    <property type="entry name" value="EF-G_D2"/>
    <property type="match status" value="1"/>
</dbReference>